<dbReference type="Proteomes" id="UP000589552">
    <property type="component" value="Unassembled WGS sequence"/>
</dbReference>
<comment type="caution">
    <text evidence="2">The sequence shown here is derived from an EMBL/GenBank/DDBJ whole genome shotgun (WGS) entry which is preliminary data.</text>
</comment>
<feature type="transmembrane region" description="Helical" evidence="1">
    <location>
        <begin position="82"/>
        <end position="105"/>
    </location>
</feature>
<feature type="transmembrane region" description="Helical" evidence="1">
    <location>
        <begin position="59"/>
        <end position="76"/>
    </location>
</feature>
<keyword evidence="1" id="KW-0812">Transmembrane</keyword>
<dbReference type="RefSeq" id="WP_168937124.1">
    <property type="nucleotide sequence ID" value="NZ_JABAGA010000001.1"/>
</dbReference>
<feature type="transmembrane region" description="Helical" evidence="1">
    <location>
        <begin position="154"/>
        <end position="171"/>
    </location>
</feature>
<evidence type="ECO:0000256" key="1">
    <source>
        <dbReference type="SAM" id="Phobius"/>
    </source>
</evidence>
<reference evidence="2 3" key="1">
    <citation type="submission" date="2020-04" db="EMBL/GenBank/DDBJ databases">
        <authorList>
            <person name="Hitch T.C.A."/>
            <person name="Wylensek D."/>
            <person name="Clavel T."/>
        </authorList>
    </citation>
    <scope>NUCLEOTIDE SEQUENCE [LARGE SCALE GENOMIC DNA]</scope>
    <source>
        <strain evidence="2 3">BL-383-APC-2I</strain>
    </source>
</reference>
<dbReference type="EMBL" id="JABAGA010000001">
    <property type="protein sequence ID" value="NMF08291.1"/>
    <property type="molecule type" value="Genomic_DNA"/>
</dbReference>
<protein>
    <submittedName>
        <fullName evidence="2">Uncharacterized protein</fullName>
    </submittedName>
</protein>
<name>A0A7X9SUD7_9CORY</name>
<feature type="transmembrane region" description="Helical" evidence="1">
    <location>
        <begin position="6"/>
        <end position="28"/>
    </location>
</feature>
<gene>
    <name evidence="2" type="ORF">HF852_01495</name>
</gene>
<proteinExistence type="predicted"/>
<accession>A0A7X9SUD7</accession>
<keyword evidence="1" id="KW-0472">Membrane</keyword>
<dbReference type="AlphaFoldDB" id="A0A7X9SUD7"/>
<feature type="transmembrane region" description="Helical" evidence="1">
    <location>
        <begin position="117"/>
        <end position="139"/>
    </location>
</feature>
<sequence>MPTTEALTNASVTTAFSILGAIALHFIYESIKTRWPDAYTSVTTGLEEQVRSSPVRSLLIFRAAPVFIIVSFNTTLSDRYGGSAIITGIAICSLHLALTNIRAALAVARPPRRYNGTLLLFHHAAAFITVIISSALAIYCTKWTDPFIPPTKDLLIATWAGLFASLFATATRTLMARKKLSDGAVIEQLVDDIGEDAWSYVSNFKATDPREIRIVKAIILAECQQRPRWFRRMERIKGYLWKQGTYGVAQVAADEPITDRESIDRLITRLEEYVDRDSAFGEDFLELTSSFLLEHNPDREHMHRIQSFYDTLSHFENTGYYLR</sequence>
<evidence type="ECO:0000313" key="2">
    <source>
        <dbReference type="EMBL" id="NMF08291.1"/>
    </source>
</evidence>
<evidence type="ECO:0000313" key="3">
    <source>
        <dbReference type="Proteomes" id="UP000589552"/>
    </source>
</evidence>
<keyword evidence="1" id="KW-1133">Transmembrane helix</keyword>
<organism evidence="2 3">
    <name type="scientific">Corynebacterium xerosis</name>
    <dbReference type="NCBI Taxonomy" id="1725"/>
    <lineage>
        <taxon>Bacteria</taxon>
        <taxon>Bacillati</taxon>
        <taxon>Actinomycetota</taxon>
        <taxon>Actinomycetes</taxon>
        <taxon>Mycobacteriales</taxon>
        <taxon>Corynebacteriaceae</taxon>
        <taxon>Corynebacterium</taxon>
    </lineage>
</organism>